<protein>
    <submittedName>
        <fullName evidence="1">Uncharacterized protein</fullName>
    </submittedName>
</protein>
<accession>A0A1D8NFJ8</accession>
<dbReference type="VEuPathDB" id="FungiDB:YALI1_D26988g"/>
<organism evidence="1 2">
    <name type="scientific">Yarrowia lipolytica</name>
    <name type="common">Candida lipolytica</name>
    <dbReference type="NCBI Taxonomy" id="4952"/>
    <lineage>
        <taxon>Eukaryota</taxon>
        <taxon>Fungi</taxon>
        <taxon>Dikarya</taxon>
        <taxon>Ascomycota</taxon>
        <taxon>Saccharomycotina</taxon>
        <taxon>Dipodascomycetes</taxon>
        <taxon>Dipodascales</taxon>
        <taxon>Dipodascales incertae sedis</taxon>
        <taxon>Yarrowia</taxon>
    </lineage>
</organism>
<dbReference type="RefSeq" id="XP_068138904.1">
    <property type="nucleotide sequence ID" value="XM_068282803.1"/>
</dbReference>
<name>A0A1D8NFJ8_YARLL</name>
<dbReference type="Proteomes" id="UP000182444">
    <property type="component" value="Chromosome 1D"/>
</dbReference>
<gene>
    <name evidence="1" type="ORF">YALI1_D26988g</name>
</gene>
<reference evidence="1 2" key="1">
    <citation type="journal article" date="2016" name="PLoS ONE">
        <title>Sequence Assembly of Yarrowia lipolytica Strain W29/CLIB89 Shows Transposable Element Diversity.</title>
        <authorList>
            <person name="Magnan C."/>
            <person name="Yu J."/>
            <person name="Chang I."/>
            <person name="Jahn E."/>
            <person name="Kanomata Y."/>
            <person name="Wu J."/>
            <person name="Zeller M."/>
            <person name="Oakes M."/>
            <person name="Baldi P."/>
            <person name="Sandmeyer S."/>
        </authorList>
    </citation>
    <scope>NUCLEOTIDE SEQUENCE [LARGE SCALE GENOMIC DNA]</scope>
    <source>
        <strain evidence="2">CLIB89(W29)</strain>
    </source>
</reference>
<dbReference type="AlphaFoldDB" id="A0A1D8NFJ8"/>
<sequence>MVVMFGLVDWRLVCADRVIFGRFGVGVNCIWRCWYQTSAFLCAHFLLIEADSKILAHSLGVELFTIASYHQSSNCMAENRVSRLKTALGLNVVPAVHGERLMH</sequence>
<dbReference type="EMBL" id="CP017556">
    <property type="protein sequence ID" value="AOW04410.1"/>
    <property type="molecule type" value="Genomic_DNA"/>
</dbReference>
<evidence type="ECO:0000313" key="1">
    <source>
        <dbReference type="EMBL" id="AOW04410.1"/>
    </source>
</evidence>
<proteinExistence type="predicted"/>
<dbReference type="GeneID" id="94583416"/>
<evidence type="ECO:0000313" key="2">
    <source>
        <dbReference type="Proteomes" id="UP000182444"/>
    </source>
</evidence>